<dbReference type="Pfam" id="PF20209">
    <property type="entry name" value="DUF6570"/>
    <property type="match status" value="1"/>
</dbReference>
<comment type="cofactor">
    <cofactor evidence="1">
        <name>Mg(2+)</name>
        <dbReference type="ChEBI" id="CHEBI:18420"/>
    </cofactor>
</comment>
<evidence type="ECO:0000259" key="2">
    <source>
        <dbReference type="Pfam" id="PF05970"/>
    </source>
</evidence>
<dbReference type="Pfam" id="PF14214">
    <property type="entry name" value="Helitron_like_N"/>
    <property type="match status" value="1"/>
</dbReference>
<dbReference type="GO" id="GO:0006281">
    <property type="term" value="P:DNA repair"/>
    <property type="evidence" value="ECO:0007669"/>
    <property type="project" value="UniProtKB-KW"/>
</dbReference>
<dbReference type="InterPro" id="IPR025476">
    <property type="entry name" value="Helitron_helicase-like"/>
</dbReference>
<evidence type="ECO:0000313" key="6">
    <source>
        <dbReference type="Proteomes" id="UP000616885"/>
    </source>
</evidence>
<protein>
    <recommendedName>
        <fullName evidence="1">ATP-dependent DNA helicase</fullName>
        <ecNumber evidence="1">5.6.2.3</ecNumber>
    </recommendedName>
</protein>
<comment type="similarity">
    <text evidence="1">Belongs to the helicase family.</text>
</comment>
<dbReference type="PANTHER" id="PTHR47642">
    <property type="entry name" value="ATP-DEPENDENT DNA HELICASE"/>
    <property type="match status" value="1"/>
</dbReference>
<dbReference type="EMBL" id="JADCTT010000015">
    <property type="protein sequence ID" value="KAF9744135.1"/>
    <property type="molecule type" value="Genomic_DNA"/>
</dbReference>
<keyword evidence="1" id="KW-0233">DNA recombination</keyword>
<feature type="domain" description="Helitron helicase-like" evidence="3">
    <location>
        <begin position="336"/>
        <end position="554"/>
    </location>
</feature>
<comment type="caution">
    <text evidence="5">The sequence shown here is derived from an EMBL/GenBank/DDBJ whole genome shotgun (WGS) entry which is preliminary data.</text>
</comment>
<dbReference type="GO" id="GO:0005524">
    <property type="term" value="F:ATP binding"/>
    <property type="evidence" value="ECO:0007669"/>
    <property type="project" value="UniProtKB-KW"/>
</dbReference>
<comment type="catalytic activity">
    <reaction evidence="1">
        <text>ATP + H2O = ADP + phosphate + H(+)</text>
        <dbReference type="Rhea" id="RHEA:13065"/>
        <dbReference type="ChEBI" id="CHEBI:15377"/>
        <dbReference type="ChEBI" id="CHEBI:15378"/>
        <dbReference type="ChEBI" id="CHEBI:30616"/>
        <dbReference type="ChEBI" id="CHEBI:43474"/>
        <dbReference type="ChEBI" id="CHEBI:456216"/>
        <dbReference type="EC" id="5.6.2.3"/>
    </reaction>
</comment>
<feature type="domain" description="DNA helicase Pif1-like DEAD-box helicase" evidence="2">
    <location>
        <begin position="1259"/>
        <end position="1435"/>
    </location>
</feature>
<dbReference type="EC" id="5.6.2.3" evidence="1"/>
<gene>
    <name evidence="5" type="ORF">IM811_005715</name>
</gene>
<keyword evidence="1" id="KW-0234">DNA repair</keyword>
<dbReference type="GO" id="GO:0016787">
    <property type="term" value="F:hydrolase activity"/>
    <property type="evidence" value="ECO:0007669"/>
    <property type="project" value="UniProtKB-KW"/>
</dbReference>
<dbReference type="GO" id="GO:0000723">
    <property type="term" value="P:telomere maintenance"/>
    <property type="evidence" value="ECO:0007669"/>
    <property type="project" value="InterPro"/>
</dbReference>
<accession>A0A8H7K3G0</accession>
<dbReference type="InterPro" id="IPR027417">
    <property type="entry name" value="P-loop_NTPase"/>
</dbReference>
<keyword evidence="1" id="KW-0547">Nucleotide-binding</keyword>
<proteinExistence type="inferred from homology"/>
<keyword evidence="1" id="KW-0378">Hydrolase</keyword>
<dbReference type="InterPro" id="IPR051055">
    <property type="entry name" value="PIF1_helicase"/>
</dbReference>
<feature type="domain" description="DUF6570" evidence="4">
    <location>
        <begin position="17"/>
        <end position="141"/>
    </location>
</feature>
<dbReference type="PANTHER" id="PTHR47642:SF5">
    <property type="entry name" value="ATP-DEPENDENT DNA HELICASE"/>
    <property type="match status" value="1"/>
</dbReference>
<dbReference type="Proteomes" id="UP000616885">
    <property type="component" value="Unassembled WGS sequence"/>
</dbReference>
<organism evidence="5 6">
    <name type="scientific">Bionectria ochroleuca</name>
    <name type="common">Gliocladium roseum</name>
    <dbReference type="NCBI Taxonomy" id="29856"/>
    <lineage>
        <taxon>Eukaryota</taxon>
        <taxon>Fungi</taxon>
        <taxon>Dikarya</taxon>
        <taxon>Ascomycota</taxon>
        <taxon>Pezizomycotina</taxon>
        <taxon>Sordariomycetes</taxon>
        <taxon>Hypocreomycetidae</taxon>
        <taxon>Hypocreales</taxon>
        <taxon>Bionectriaceae</taxon>
        <taxon>Clonostachys</taxon>
    </lineage>
</organism>
<dbReference type="Gene3D" id="3.40.50.300">
    <property type="entry name" value="P-loop containing nucleotide triphosphate hydrolases"/>
    <property type="match status" value="1"/>
</dbReference>
<keyword evidence="1" id="KW-0227">DNA damage</keyword>
<name>A0A8H7K3G0_BIOOC</name>
<evidence type="ECO:0000259" key="4">
    <source>
        <dbReference type="Pfam" id="PF20209"/>
    </source>
</evidence>
<reference evidence="5" key="1">
    <citation type="submission" date="2020-10" db="EMBL/GenBank/DDBJ databases">
        <title>High-Quality Genome Resource of Clonostachys rosea strain S41 by Oxford Nanopore Long-Read Sequencing.</title>
        <authorList>
            <person name="Wang H."/>
        </authorList>
    </citation>
    <scope>NUCLEOTIDE SEQUENCE</scope>
    <source>
        <strain evidence="5">S41</strain>
    </source>
</reference>
<keyword evidence="1" id="KW-0347">Helicase</keyword>
<dbReference type="Pfam" id="PF05970">
    <property type="entry name" value="PIF1"/>
    <property type="match status" value="1"/>
</dbReference>
<keyword evidence="1" id="KW-0067">ATP-binding</keyword>
<evidence type="ECO:0000256" key="1">
    <source>
        <dbReference type="RuleBase" id="RU363044"/>
    </source>
</evidence>
<dbReference type="InterPro" id="IPR010285">
    <property type="entry name" value="DNA_helicase_pif1-like_DEAD"/>
</dbReference>
<evidence type="ECO:0000259" key="3">
    <source>
        <dbReference type="Pfam" id="PF14214"/>
    </source>
</evidence>
<dbReference type="InterPro" id="IPR046700">
    <property type="entry name" value="DUF6570"/>
</dbReference>
<dbReference type="GO" id="GO:0043139">
    <property type="term" value="F:5'-3' DNA helicase activity"/>
    <property type="evidence" value="ECO:0007669"/>
    <property type="project" value="UniProtKB-EC"/>
</dbReference>
<evidence type="ECO:0000313" key="5">
    <source>
        <dbReference type="EMBL" id="KAF9744135.1"/>
    </source>
</evidence>
<sequence length="1769" mass="198879">MARGGNLHQALGCEHMYPDALRDLTLIEEKLIALNTHFGIVARIKVTKSSKQSTAYARHVKGHISVFPNSVQDLSTTVLPHPLLQSLEDIHISWHGPQRPAPSDLSKLLSVRRGAVERALLWLKEFNPHYRHIQIDKAELDSWGEPAHGVPSRIYDRIERDEPSAWEETRTAHIVPPAERGMDDTEPRSLEQIVDGLGRAYDENDVSYDEDRHLYDERSREELEYEGMGSFLDEILASAAERADWEGSAHDSHFQSYIHILRGNEFVDMNDLWHLVKTFPTLFPFGFGGPRGKEEMESGLWKNSFQVTGHIRDRDSIGEGGEGAIPPTRNLGLRAWMKKVLQRHGGRFANHPAFSFLVFNIEVRSRNRGVSMVSVRRNDFPEVERIIQSLTPERLAEVQKELEAGGSTRDEDVKRLLRFISYFGYKQAISQESRLAMRRKIKALIIRYGVPAIWATLNPNDITNPVKLRLAAYRREDKAAAEAALLRALQDRYERVKLAITDPMSSAIFFHREVEMFFEHYVKVGEESVFGQIGQYFAAVETNERGALHVHGLLWLEGNLELGNFISGHGNGEDGESAAMEREGILKYVDSVFTEDLDESAAFSEVSEGRVVYDNISHLMVDTGRFSEQFDDEAHFCAGRVQMHVHTATCVKYSHNREGGKKPTCRFHAPWRLLAKSEFGADGILRLQRSHPMINRWNKPMAVGLRHNHDISFIGTQSKTMALIYYLTNYATKVQDPVWKRVAIAAELFPSISTTSAVGLGMTTANYEAKANVNRQYLMRIANRIFTERPLSQVEVIAHFLDYPNEFSTTTQWSYVNMTTIYWAILRRWQYLQQRSGTLGDGDDRPSEDVDGDGAEVSAERVFVGSNGKKLPYVEAYHHRGEVLQTLCFYDYVSLVKLHKRIDPSLKALVKIEFERNWKPGRDWVQVLGPPGKYAVPCINGFLDMDFDIDSNADKYRRAAVQHLALFVPWEKFITTASGDINEIWEHWKQRLPKRLRTIAGNIQLLKRSAEDARRDAEQWAAAGDEAFLDDIDAMGHDLQDPTGPIKAYRPDQVGQLGRLIEAVQGAMAPNQVTAGSEHLSQMLDQLREVQEEITDFADDVDTVASAENPEQYQSTMVAGSELPMQRQLRGIKSKQDQADKEIVKRIQGSGGVQITQNTAAGAEASLSYTFAGAGEDIIEMSETDTRNTQRPSARVAFGPSTTFLHAGREIAGRFTLNERQEIAFLLVCRHLDTIPDEDDRDDFGSSNVENNDNAQLCEFLGGEGGTGKSRVIEALAELFVSKDISHRLLMTATSGAAAARINGVTIHSACGMQPNASDGNADDGSTVTYVDGDARRRWSEKWLLIIDEVSMLGLQTLYNINKRLCASRGSNQDFGGIPVVLLSGDFHQFRPVQNKSLLTPWSALRIADEMRAHALWARFTTVVMLIEQVRAAGDPELQRLLTRIRQGEQDESDMEILNSRCFREGQAIPWSKGITVVTPLNSTRWCLNMDAVLAFQRNEQKPVRIFLSEHRWGKPNTLPVTEEEATLMASVGDDSKTCVPATFMFVPGMPVVVTMNISPGLKLVNGAKYTALEVIPDTKRFPGYQLAANIILHFGPPAGIILSSESTKKFEFDEIPPGTILLTPTSTQIPIEKKRRVKKRPWQRHNVSRRGLPCTAAFACTDYKIQGETLLQIALELRGTGTKLNTKTGQLEPRKCDPYSLYVQLSRCKSLDGIILLSKARVEDIVGNKIPQEMFDGEARLEQLCGGTLNEARLSLLHPSAQYERQHS</sequence>
<dbReference type="GO" id="GO:0006310">
    <property type="term" value="P:DNA recombination"/>
    <property type="evidence" value="ECO:0007669"/>
    <property type="project" value="UniProtKB-KW"/>
</dbReference>
<dbReference type="SUPFAM" id="SSF52540">
    <property type="entry name" value="P-loop containing nucleoside triphosphate hydrolases"/>
    <property type="match status" value="1"/>
</dbReference>